<protein>
    <submittedName>
        <fullName evidence="3">Uncharacterized protein</fullName>
    </submittedName>
</protein>
<evidence type="ECO:0000313" key="2">
    <source>
        <dbReference type="EMBL" id="CAB3242804.1"/>
    </source>
</evidence>
<feature type="compositionally biased region" description="Polar residues" evidence="1">
    <location>
        <begin position="10"/>
        <end position="32"/>
    </location>
</feature>
<dbReference type="Proteomes" id="UP000494256">
    <property type="component" value="Unassembled WGS sequence"/>
</dbReference>
<evidence type="ECO:0000256" key="1">
    <source>
        <dbReference type="SAM" id="MobiDB-lite"/>
    </source>
</evidence>
<accession>A0A8S1ARM7</accession>
<gene>
    <name evidence="2" type="ORF">APLA_LOCUS10087</name>
    <name evidence="3" type="ORF">APLA_LOCUS12814</name>
</gene>
<evidence type="ECO:0000313" key="3">
    <source>
        <dbReference type="EMBL" id="CAB3250951.1"/>
    </source>
</evidence>
<dbReference type="EMBL" id="CADEBC010000541">
    <property type="protein sequence ID" value="CAB3250951.1"/>
    <property type="molecule type" value="Genomic_DNA"/>
</dbReference>
<dbReference type="AlphaFoldDB" id="A0A8S1ARM7"/>
<evidence type="ECO:0000313" key="4">
    <source>
        <dbReference type="Proteomes" id="UP000494106"/>
    </source>
</evidence>
<sequence>MPRKRRDISKTSIPQPTENLANYDDTQNSSASNEEHRRQYQKKMAARGASATLKYVRTKSTYPPLPDELTTESTVPVTFMAMCGIAKCRKHSWVDPDPVLKEGILRFKATSNVKLTNKKINN</sequence>
<proteinExistence type="predicted"/>
<dbReference type="Proteomes" id="UP000494106">
    <property type="component" value="Unassembled WGS sequence"/>
</dbReference>
<reference evidence="4 5" key="1">
    <citation type="submission" date="2020-04" db="EMBL/GenBank/DDBJ databases">
        <authorList>
            <person name="Wallbank WR R."/>
            <person name="Pardo Diaz C."/>
            <person name="Kozak K."/>
            <person name="Martin S."/>
            <person name="Jiggins C."/>
            <person name="Moest M."/>
            <person name="Warren A I."/>
            <person name="Byers J.R.P. K."/>
            <person name="Montejo-Kovacevich G."/>
            <person name="Yen C E."/>
        </authorList>
    </citation>
    <scope>NUCLEOTIDE SEQUENCE [LARGE SCALE GENOMIC DNA]</scope>
</reference>
<evidence type="ECO:0000313" key="5">
    <source>
        <dbReference type="Proteomes" id="UP000494256"/>
    </source>
</evidence>
<organism evidence="3 4">
    <name type="scientific">Arctia plantaginis</name>
    <name type="common">Wood tiger moth</name>
    <name type="synonym">Phalaena plantaginis</name>
    <dbReference type="NCBI Taxonomy" id="874455"/>
    <lineage>
        <taxon>Eukaryota</taxon>
        <taxon>Metazoa</taxon>
        <taxon>Ecdysozoa</taxon>
        <taxon>Arthropoda</taxon>
        <taxon>Hexapoda</taxon>
        <taxon>Insecta</taxon>
        <taxon>Pterygota</taxon>
        <taxon>Neoptera</taxon>
        <taxon>Endopterygota</taxon>
        <taxon>Lepidoptera</taxon>
        <taxon>Glossata</taxon>
        <taxon>Ditrysia</taxon>
        <taxon>Noctuoidea</taxon>
        <taxon>Erebidae</taxon>
        <taxon>Arctiinae</taxon>
        <taxon>Arctia</taxon>
    </lineage>
</organism>
<comment type="caution">
    <text evidence="3">The sequence shown here is derived from an EMBL/GenBank/DDBJ whole genome shotgun (WGS) entry which is preliminary data.</text>
</comment>
<name>A0A8S1ARM7_ARCPL</name>
<feature type="region of interest" description="Disordered" evidence="1">
    <location>
        <begin position="1"/>
        <end position="46"/>
    </location>
</feature>
<dbReference type="EMBL" id="CADEBD010000314">
    <property type="protein sequence ID" value="CAB3242804.1"/>
    <property type="molecule type" value="Genomic_DNA"/>
</dbReference>
<dbReference type="OrthoDB" id="7359911at2759"/>
<keyword evidence="4" id="KW-1185">Reference proteome</keyword>